<dbReference type="InterPro" id="IPR037051">
    <property type="entry name" value="4-carb_acid_sugar_kinase_N_sf"/>
</dbReference>
<dbReference type="Gene3D" id="3.40.50.10840">
    <property type="entry name" value="Putative sugar-binding, N-terminal domain"/>
    <property type="match status" value="1"/>
</dbReference>
<protein>
    <submittedName>
        <fullName evidence="9">Uncharacterized protein YgbK (DUF1537 family)</fullName>
    </submittedName>
</protein>
<evidence type="ECO:0000313" key="10">
    <source>
        <dbReference type="Proteomes" id="UP000294558"/>
    </source>
</evidence>
<keyword evidence="10" id="KW-1185">Reference proteome</keyword>
<evidence type="ECO:0000259" key="8">
    <source>
        <dbReference type="Pfam" id="PF17042"/>
    </source>
</evidence>
<evidence type="ECO:0000256" key="6">
    <source>
        <dbReference type="ARBA" id="ARBA00023277"/>
    </source>
</evidence>
<accession>A0A4R7HZN4</accession>
<dbReference type="AlphaFoldDB" id="A0A4R7HZN4"/>
<evidence type="ECO:0000256" key="5">
    <source>
        <dbReference type="ARBA" id="ARBA00022840"/>
    </source>
</evidence>
<keyword evidence="6" id="KW-0119">Carbohydrate metabolism</keyword>
<evidence type="ECO:0000313" key="9">
    <source>
        <dbReference type="EMBL" id="TDT16611.1"/>
    </source>
</evidence>
<dbReference type="Gene3D" id="3.40.980.20">
    <property type="entry name" value="Four-carbon acid sugar kinase, nucleotide binding domain"/>
    <property type="match status" value="1"/>
</dbReference>
<organism evidence="9 10">
    <name type="scientific">Ilumatobacter fluminis</name>
    <dbReference type="NCBI Taxonomy" id="467091"/>
    <lineage>
        <taxon>Bacteria</taxon>
        <taxon>Bacillati</taxon>
        <taxon>Actinomycetota</taxon>
        <taxon>Acidimicrobiia</taxon>
        <taxon>Acidimicrobiales</taxon>
        <taxon>Ilumatobacteraceae</taxon>
        <taxon>Ilumatobacter</taxon>
    </lineage>
</organism>
<name>A0A4R7HZN4_9ACTN</name>
<feature type="domain" description="Four-carbon acid sugar kinase N-terminal" evidence="7">
    <location>
        <begin position="18"/>
        <end position="220"/>
    </location>
</feature>
<evidence type="ECO:0000256" key="4">
    <source>
        <dbReference type="ARBA" id="ARBA00022777"/>
    </source>
</evidence>
<dbReference type="OrthoDB" id="153193at2"/>
<keyword evidence="3" id="KW-0547">Nucleotide-binding</keyword>
<dbReference type="EMBL" id="SOAU01000001">
    <property type="protein sequence ID" value="TDT16611.1"/>
    <property type="molecule type" value="Genomic_DNA"/>
</dbReference>
<evidence type="ECO:0000259" key="7">
    <source>
        <dbReference type="Pfam" id="PF07005"/>
    </source>
</evidence>
<evidence type="ECO:0000256" key="2">
    <source>
        <dbReference type="ARBA" id="ARBA00022679"/>
    </source>
</evidence>
<comment type="caution">
    <text evidence="9">The sequence shown here is derived from an EMBL/GenBank/DDBJ whole genome shotgun (WGS) entry which is preliminary data.</text>
</comment>
<feature type="domain" description="Four-carbon acid sugar kinase nucleotide binding" evidence="8">
    <location>
        <begin position="243"/>
        <end position="376"/>
    </location>
</feature>
<proteinExistence type="inferred from homology"/>
<dbReference type="GO" id="GO:0016301">
    <property type="term" value="F:kinase activity"/>
    <property type="evidence" value="ECO:0007669"/>
    <property type="project" value="UniProtKB-KW"/>
</dbReference>
<gene>
    <name evidence="9" type="ORF">BDK89_2203</name>
</gene>
<evidence type="ECO:0000256" key="1">
    <source>
        <dbReference type="ARBA" id="ARBA00005715"/>
    </source>
</evidence>
<keyword evidence="2" id="KW-0808">Transferase</keyword>
<dbReference type="Proteomes" id="UP000294558">
    <property type="component" value="Unassembled WGS sequence"/>
</dbReference>
<sequence>MSETYRAGCTRQNADVELLVAADDRTGAFESAAVLADHGTGPVAVTAWPRTSASERPIGVLDLGSRHLSPADAADRVDVLPDATFHAHKIDSTLRGNWPTELAARARTKPVLLVPSLPSLGRTCEGGVVLELGRPVHEGNAATDVRRAVRTSRPVEALLQAGEHDASEVTVRDGLDAWLAAPHGVAVVDAVDDDEIDEIVARWTEHAADVVLAGTSAAVGAAAAVVAHDDDTLDVPPVDGSVLVVCGSVHPASRRQIDFAERRGIPVSSIADDIAARQLQREGTLVIATEIPVGDVDEPMAVAAASALARGVHDIRRHVELGAIVILGGDTATAVIGDADVEVLGSLGPGEAWVDAAGFDAPIVTRSGGFGADHALVDLLDRLRRP</sequence>
<keyword evidence="5" id="KW-0067">ATP-binding</keyword>
<reference evidence="9 10" key="1">
    <citation type="submission" date="2019-03" db="EMBL/GenBank/DDBJ databases">
        <title>Sequencing the genomes of 1000 actinobacteria strains.</title>
        <authorList>
            <person name="Klenk H.-P."/>
        </authorList>
    </citation>
    <scope>NUCLEOTIDE SEQUENCE [LARGE SCALE GENOMIC DNA]</scope>
    <source>
        <strain evidence="9 10">DSM 18936</strain>
    </source>
</reference>
<dbReference type="Pfam" id="PF17042">
    <property type="entry name" value="NBD_C"/>
    <property type="match status" value="1"/>
</dbReference>
<dbReference type="GO" id="GO:0005524">
    <property type="term" value="F:ATP binding"/>
    <property type="evidence" value="ECO:0007669"/>
    <property type="project" value="UniProtKB-KW"/>
</dbReference>
<evidence type="ECO:0000256" key="3">
    <source>
        <dbReference type="ARBA" id="ARBA00022741"/>
    </source>
</evidence>
<dbReference type="InterPro" id="IPR031475">
    <property type="entry name" value="NBD_C"/>
</dbReference>
<dbReference type="InterPro" id="IPR010737">
    <property type="entry name" value="4-carb_acid_sugar_kinase_N"/>
</dbReference>
<dbReference type="SUPFAM" id="SSF142764">
    <property type="entry name" value="YgbK-like"/>
    <property type="match status" value="1"/>
</dbReference>
<comment type="similarity">
    <text evidence="1">Belongs to the four-carbon acid sugar kinase family.</text>
</comment>
<dbReference type="Pfam" id="PF07005">
    <property type="entry name" value="SBD_N"/>
    <property type="match status" value="1"/>
</dbReference>
<keyword evidence="4" id="KW-0418">Kinase</keyword>
<dbReference type="InterPro" id="IPR042213">
    <property type="entry name" value="NBD_C_sf"/>
</dbReference>